<feature type="domain" description="ChlI/MoxR AAA lid" evidence="1">
    <location>
        <begin position="51"/>
        <end position="106"/>
    </location>
</feature>
<dbReference type="InterPro" id="IPR050764">
    <property type="entry name" value="CbbQ/NirQ/NorQ/GpvN"/>
</dbReference>
<dbReference type="EMBL" id="BART01009946">
    <property type="protein sequence ID" value="GAG83050.1"/>
    <property type="molecule type" value="Genomic_DNA"/>
</dbReference>
<dbReference type="PANTHER" id="PTHR42759">
    <property type="entry name" value="MOXR FAMILY PROTEIN"/>
    <property type="match status" value="1"/>
</dbReference>
<evidence type="ECO:0000259" key="1">
    <source>
        <dbReference type="Pfam" id="PF17863"/>
    </source>
</evidence>
<dbReference type="InterPro" id="IPR027417">
    <property type="entry name" value="P-loop_NTPase"/>
</dbReference>
<comment type="caution">
    <text evidence="2">The sequence shown here is derived from an EMBL/GenBank/DDBJ whole genome shotgun (WGS) entry which is preliminary data.</text>
</comment>
<dbReference type="InterPro" id="IPR041628">
    <property type="entry name" value="ChlI/MoxR_AAA_lid"/>
</dbReference>
<gene>
    <name evidence="2" type="ORF">S01H4_21854</name>
</gene>
<sequence>RILTNRIKRKKKSFDVKTITDRTTFWKMQKSVETVHVSDEIKEYIVEIVQQTREISQVKVGASPRGSLDLMALARANAVIDYRDYVVPQDVKDLATIALAHRLILDIASWLAGSSSDLMIKRITDKIQTPRKE</sequence>
<dbReference type="SUPFAM" id="SSF52540">
    <property type="entry name" value="P-loop containing nucleoside triphosphate hydrolases"/>
    <property type="match status" value="1"/>
</dbReference>
<accession>X1AKH5</accession>
<dbReference type="PANTHER" id="PTHR42759:SF1">
    <property type="entry name" value="MAGNESIUM-CHELATASE SUBUNIT CHLD"/>
    <property type="match status" value="1"/>
</dbReference>
<name>X1AKH5_9ZZZZ</name>
<proteinExistence type="predicted"/>
<evidence type="ECO:0000313" key="2">
    <source>
        <dbReference type="EMBL" id="GAG83050.1"/>
    </source>
</evidence>
<dbReference type="Pfam" id="PF17863">
    <property type="entry name" value="AAA_lid_2"/>
    <property type="match status" value="1"/>
</dbReference>
<feature type="non-terminal residue" evidence="2">
    <location>
        <position position="1"/>
    </location>
</feature>
<dbReference type="Gene3D" id="1.10.8.80">
    <property type="entry name" value="Magnesium chelatase subunit I, C-Terminal domain"/>
    <property type="match status" value="1"/>
</dbReference>
<organism evidence="2">
    <name type="scientific">marine sediment metagenome</name>
    <dbReference type="NCBI Taxonomy" id="412755"/>
    <lineage>
        <taxon>unclassified sequences</taxon>
        <taxon>metagenomes</taxon>
        <taxon>ecological metagenomes</taxon>
    </lineage>
</organism>
<reference evidence="2" key="1">
    <citation type="journal article" date="2014" name="Front. Microbiol.">
        <title>High frequency of phylogenetically diverse reductive dehalogenase-homologous genes in deep subseafloor sedimentary metagenomes.</title>
        <authorList>
            <person name="Kawai M."/>
            <person name="Futagami T."/>
            <person name="Toyoda A."/>
            <person name="Takaki Y."/>
            <person name="Nishi S."/>
            <person name="Hori S."/>
            <person name="Arai W."/>
            <person name="Tsubouchi T."/>
            <person name="Morono Y."/>
            <person name="Uchiyama I."/>
            <person name="Ito T."/>
            <person name="Fujiyama A."/>
            <person name="Inagaki F."/>
            <person name="Takami H."/>
        </authorList>
    </citation>
    <scope>NUCLEOTIDE SEQUENCE</scope>
    <source>
        <strain evidence="2">Expedition CK06-06</strain>
    </source>
</reference>
<protein>
    <recommendedName>
        <fullName evidence="1">ChlI/MoxR AAA lid domain-containing protein</fullName>
    </recommendedName>
</protein>
<dbReference type="AlphaFoldDB" id="X1AKH5"/>